<accession>A0A402AC88</accession>
<sequence>MSTYSHKVDTHTRTLELEGVMLKELTLHPDERGFFMELIRSNDAFFAEGFGQLSHSKMYPGVVKAWHVHKNQVDWWYVPIGRLRVALYDTRPKSPTFKKTIQLYLGEGYTSSVLKIPAGVAHGCKAIGETVHLFYVTSHIYDTAEEGRISYQDQTIGYNWLDTPEIT</sequence>
<dbReference type="InterPro" id="IPR000888">
    <property type="entry name" value="RmlC-like"/>
</dbReference>
<dbReference type="Pfam" id="PF00908">
    <property type="entry name" value="dTDP_sugar_isom"/>
    <property type="match status" value="1"/>
</dbReference>
<feature type="site" description="Participates in a stacking interaction with the thymidine ring of dTDP-4-oxo-6-deoxyglucose" evidence="2">
    <location>
        <position position="141"/>
    </location>
</feature>
<keyword evidence="4" id="KW-1185">Reference proteome</keyword>
<dbReference type="GO" id="GO:0000271">
    <property type="term" value="P:polysaccharide biosynthetic process"/>
    <property type="evidence" value="ECO:0007669"/>
    <property type="project" value="TreeGrafter"/>
</dbReference>
<dbReference type="OrthoDB" id="9800680at2"/>
<dbReference type="InterPro" id="IPR011051">
    <property type="entry name" value="RmlC_Cupin_sf"/>
</dbReference>
<evidence type="ECO:0000256" key="1">
    <source>
        <dbReference type="PIRSR" id="PIRSR600888-1"/>
    </source>
</evidence>
<dbReference type="PANTHER" id="PTHR21047:SF2">
    <property type="entry name" value="THYMIDINE DIPHOSPHO-4-KETO-RHAMNOSE 3,5-EPIMERASE"/>
    <property type="match status" value="1"/>
</dbReference>
<dbReference type="Proteomes" id="UP000287188">
    <property type="component" value="Unassembled WGS sequence"/>
</dbReference>
<evidence type="ECO:0000313" key="4">
    <source>
        <dbReference type="Proteomes" id="UP000287188"/>
    </source>
</evidence>
<reference evidence="4" key="1">
    <citation type="submission" date="2018-12" db="EMBL/GenBank/DDBJ databases">
        <title>Tengunoibacter tsumagoiensis gen. nov., sp. nov., Dictyobacter kobayashii sp. nov., D. alpinus sp. nov., and D. joshuensis sp. nov. and description of Dictyobacteraceae fam. nov. within the order Ktedonobacterales isolated from Tengu-no-mugimeshi.</title>
        <authorList>
            <person name="Wang C.M."/>
            <person name="Zheng Y."/>
            <person name="Sakai Y."/>
            <person name="Toyoda A."/>
            <person name="Minakuchi Y."/>
            <person name="Abe K."/>
            <person name="Yokota A."/>
            <person name="Yabe S."/>
        </authorList>
    </citation>
    <scope>NUCLEOTIDE SEQUENCE [LARGE SCALE GENOMIC DNA]</scope>
    <source>
        <strain evidence="4">Uno11</strain>
    </source>
</reference>
<dbReference type="Gene3D" id="2.60.120.10">
    <property type="entry name" value="Jelly Rolls"/>
    <property type="match status" value="1"/>
</dbReference>
<dbReference type="EMBL" id="BIFS01000001">
    <property type="protein sequence ID" value="GCE16701.1"/>
    <property type="molecule type" value="Genomic_DNA"/>
</dbReference>
<dbReference type="GO" id="GO:0005829">
    <property type="term" value="C:cytosol"/>
    <property type="evidence" value="ECO:0007669"/>
    <property type="project" value="TreeGrafter"/>
</dbReference>
<organism evidence="3 4">
    <name type="scientific">Dictyobacter kobayashii</name>
    <dbReference type="NCBI Taxonomy" id="2014872"/>
    <lineage>
        <taxon>Bacteria</taxon>
        <taxon>Bacillati</taxon>
        <taxon>Chloroflexota</taxon>
        <taxon>Ktedonobacteria</taxon>
        <taxon>Ktedonobacterales</taxon>
        <taxon>Dictyobacteraceae</taxon>
        <taxon>Dictyobacter</taxon>
    </lineage>
</organism>
<proteinExistence type="predicted"/>
<evidence type="ECO:0000313" key="3">
    <source>
        <dbReference type="EMBL" id="GCE16701.1"/>
    </source>
</evidence>
<dbReference type="InterPro" id="IPR014710">
    <property type="entry name" value="RmlC-like_jellyroll"/>
</dbReference>
<dbReference type="GO" id="GO:0008830">
    <property type="term" value="F:dTDP-4-dehydrorhamnose 3,5-epimerase activity"/>
    <property type="evidence" value="ECO:0007669"/>
    <property type="project" value="InterPro"/>
</dbReference>
<feature type="active site" description="Proton acceptor" evidence="1">
    <location>
        <position position="67"/>
    </location>
</feature>
<dbReference type="AlphaFoldDB" id="A0A402AC88"/>
<evidence type="ECO:0000256" key="2">
    <source>
        <dbReference type="PIRSR" id="PIRSR600888-3"/>
    </source>
</evidence>
<gene>
    <name evidence="3" type="primary">spsL</name>
    <name evidence="3" type="ORF">KDK_05010</name>
</gene>
<comment type="caution">
    <text evidence="3">The sequence shown here is derived from an EMBL/GenBank/DDBJ whole genome shotgun (WGS) entry which is preliminary data.</text>
</comment>
<feature type="active site" description="Proton donor" evidence="1">
    <location>
        <position position="135"/>
    </location>
</feature>
<dbReference type="RefSeq" id="WP_126548552.1">
    <property type="nucleotide sequence ID" value="NZ_BIFS01000001.1"/>
</dbReference>
<protein>
    <submittedName>
        <fullName evidence="3">Spore coat polysaccharide biosynthesis protein SpsL</fullName>
    </submittedName>
</protein>
<dbReference type="SUPFAM" id="SSF51182">
    <property type="entry name" value="RmlC-like cupins"/>
    <property type="match status" value="1"/>
</dbReference>
<name>A0A402AC88_9CHLR</name>
<dbReference type="PANTHER" id="PTHR21047">
    <property type="entry name" value="DTDP-6-DEOXY-D-GLUCOSE-3,5 EPIMERASE"/>
    <property type="match status" value="1"/>
</dbReference>
<dbReference type="GO" id="GO:0019305">
    <property type="term" value="P:dTDP-rhamnose biosynthetic process"/>
    <property type="evidence" value="ECO:0007669"/>
    <property type="project" value="TreeGrafter"/>
</dbReference>